<organism evidence="2 3">
    <name type="scientific">Streptomyces polychromogenes</name>
    <dbReference type="NCBI Taxonomy" id="67342"/>
    <lineage>
        <taxon>Bacteria</taxon>
        <taxon>Bacillati</taxon>
        <taxon>Actinomycetota</taxon>
        <taxon>Actinomycetes</taxon>
        <taxon>Kitasatosporales</taxon>
        <taxon>Streptomycetaceae</taxon>
        <taxon>Streptomyces</taxon>
    </lineage>
</organism>
<feature type="region of interest" description="Disordered" evidence="1">
    <location>
        <begin position="1"/>
        <end position="27"/>
    </location>
</feature>
<proteinExistence type="predicted"/>
<gene>
    <name evidence="2" type="ORF">GCM10010302_17010</name>
</gene>
<reference evidence="2 3" key="1">
    <citation type="journal article" date="2019" name="Int. J. Syst. Evol. Microbiol.">
        <title>The Global Catalogue of Microorganisms (GCM) 10K type strain sequencing project: providing services to taxonomists for standard genome sequencing and annotation.</title>
        <authorList>
            <consortium name="The Broad Institute Genomics Platform"/>
            <consortium name="The Broad Institute Genome Sequencing Center for Infectious Disease"/>
            <person name="Wu L."/>
            <person name="Ma J."/>
        </authorList>
    </citation>
    <scope>NUCLEOTIDE SEQUENCE [LARGE SCALE GENOMIC DNA]</scope>
    <source>
        <strain evidence="2 3">JCM 4505</strain>
    </source>
</reference>
<dbReference type="Proteomes" id="UP001501867">
    <property type="component" value="Unassembled WGS sequence"/>
</dbReference>
<evidence type="ECO:0000313" key="2">
    <source>
        <dbReference type="EMBL" id="GAA0279859.1"/>
    </source>
</evidence>
<accession>A0ABN0V7R6</accession>
<comment type="caution">
    <text evidence="2">The sequence shown here is derived from an EMBL/GenBank/DDBJ whole genome shotgun (WGS) entry which is preliminary data.</text>
</comment>
<dbReference type="EMBL" id="BAAABV010000011">
    <property type="protein sequence ID" value="GAA0279859.1"/>
    <property type="molecule type" value="Genomic_DNA"/>
</dbReference>
<evidence type="ECO:0000256" key="1">
    <source>
        <dbReference type="SAM" id="MobiDB-lite"/>
    </source>
</evidence>
<evidence type="ECO:0000313" key="3">
    <source>
        <dbReference type="Proteomes" id="UP001501867"/>
    </source>
</evidence>
<keyword evidence="3" id="KW-1185">Reference proteome</keyword>
<protein>
    <submittedName>
        <fullName evidence="2">Uncharacterized protein</fullName>
    </submittedName>
</protein>
<name>A0ABN0V7R6_9ACTN</name>
<sequence length="69" mass="7092">MQWAMASRDLSSELPAGNGLGKATADGLTARPERHALGVSVGPVCAEVPSALAERGSGVHLRLQSLIKV</sequence>